<dbReference type="Gene3D" id="1.10.10.140">
    <property type="entry name" value="Cytochrome c oxidase, subunit VIb"/>
    <property type="match status" value="2"/>
</dbReference>
<reference evidence="8" key="1">
    <citation type="submission" date="2011-05" db="EMBL/GenBank/DDBJ databases">
        <authorList>
            <person name="Richards S.R."/>
            <person name="Qu J."/>
            <person name="Jiang H."/>
            <person name="Jhangiani S.N."/>
            <person name="Agravi P."/>
            <person name="Goodspeed R."/>
            <person name="Gross S."/>
            <person name="Mandapat C."/>
            <person name="Jackson L."/>
            <person name="Mathew T."/>
            <person name="Pu L."/>
            <person name="Thornton R."/>
            <person name="Saada N."/>
            <person name="Wilczek-Boney K.B."/>
            <person name="Lee S."/>
            <person name="Kovar C."/>
            <person name="Wu Y."/>
            <person name="Scherer S.E."/>
            <person name="Worley K.C."/>
            <person name="Muzny D.M."/>
            <person name="Gibbs R."/>
        </authorList>
    </citation>
    <scope>NUCLEOTIDE SEQUENCE</scope>
    <source>
        <strain evidence="8">Brora</strain>
    </source>
</reference>
<evidence type="ECO:0000313" key="8">
    <source>
        <dbReference type="Proteomes" id="UP000014500"/>
    </source>
</evidence>
<evidence type="ECO:0000256" key="3">
    <source>
        <dbReference type="ARBA" id="ARBA00023157"/>
    </source>
</evidence>
<dbReference type="GO" id="GO:0045277">
    <property type="term" value="C:respiratory chain complex IV"/>
    <property type="evidence" value="ECO:0007669"/>
    <property type="project" value="InterPro"/>
</dbReference>
<reference evidence="7" key="2">
    <citation type="submission" date="2015-02" db="UniProtKB">
        <authorList>
            <consortium name="EnsemblMetazoa"/>
        </authorList>
    </citation>
    <scope>IDENTIFICATION</scope>
</reference>
<dbReference type="EnsemblMetazoa" id="SMAR008934-RA">
    <property type="protein sequence ID" value="SMAR008934-PA"/>
    <property type="gene ID" value="SMAR008934"/>
</dbReference>
<dbReference type="HOGENOM" id="CLU_1333435_0_0_1"/>
<dbReference type="InterPro" id="IPR036549">
    <property type="entry name" value="CX6/COA6-like_sf"/>
</dbReference>
<protein>
    <recommendedName>
        <fullName evidence="4">Cytochrome c oxidase subunit 6B1</fullName>
    </recommendedName>
    <alternativeName>
        <fullName evidence="5">Cytochrome c oxidase subunit VIb isoform 1</fullName>
    </alternativeName>
</protein>
<comment type="subcellular location">
    <subcellularLocation>
        <location evidence="1">Mitochondrion</location>
    </subcellularLocation>
</comment>
<keyword evidence="8" id="KW-1185">Reference proteome</keyword>
<dbReference type="EMBL" id="JH431866">
    <property type="status" value="NOT_ANNOTATED_CDS"/>
    <property type="molecule type" value="Genomic_DNA"/>
</dbReference>
<dbReference type="STRING" id="126957.T1J5N0"/>
<dbReference type="SUPFAM" id="SSF47694">
    <property type="entry name" value="Cytochrome c oxidase subunit h"/>
    <property type="match status" value="2"/>
</dbReference>
<evidence type="ECO:0000256" key="6">
    <source>
        <dbReference type="SAM" id="MobiDB-lite"/>
    </source>
</evidence>
<dbReference type="FunFam" id="1.10.10.140:FF:000001">
    <property type="entry name" value="Cytochrome c oxidase subunit 6B1"/>
    <property type="match status" value="2"/>
</dbReference>
<dbReference type="PANTHER" id="PTHR11387">
    <property type="entry name" value="CYTOCHROME C OXIDASE SUBUNIT 6B"/>
    <property type="match status" value="1"/>
</dbReference>
<accession>T1J5N0</accession>
<dbReference type="InterPro" id="IPR003213">
    <property type="entry name" value="Cyt_c_oxidase_su6B"/>
</dbReference>
<dbReference type="Proteomes" id="UP000014500">
    <property type="component" value="Unassembled WGS sequence"/>
</dbReference>
<evidence type="ECO:0000256" key="5">
    <source>
        <dbReference type="ARBA" id="ARBA00042114"/>
    </source>
</evidence>
<dbReference type="CDD" id="cd00926">
    <property type="entry name" value="Cyt_c_Oxidase_VIb"/>
    <property type="match status" value="2"/>
</dbReference>
<dbReference type="Pfam" id="PF02297">
    <property type="entry name" value="COX6B"/>
    <property type="match status" value="2"/>
</dbReference>
<dbReference type="AlphaFoldDB" id="T1J5N0"/>
<evidence type="ECO:0000313" key="7">
    <source>
        <dbReference type="EnsemblMetazoa" id="SMAR008934-PA"/>
    </source>
</evidence>
<feature type="region of interest" description="Disordered" evidence="6">
    <location>
        <begin position="17"/>
        <end position="41"/>
    </location>
</feature>
<keyword evidence="2" id="KW-0496">Mitochondrion</keyword>
<name>T1J5N0_STRMM</name>
<evidence type="ECO:0000256" key="4">
    <source>
        <dbReference type="ARBA" id="ARBA00040060"/>
    </source>
</evidence>
<keyword evidence="3" id="KW-1015">Disulfide bond</keyword>
<evidence type="ECO:0000256" key="1">
    <source>
        <dbReference type="ARBA" id="ARBA00004173"/>
    </source>
</evidence>
<organism evidence="7 8">
    <name type="scientific">Strigamia maritima</name>
    <name type="common">European centipede</name>
    <name type="synonym">Geophilus maritimus</name>
    <dbReference type="NCBI Taxonomy" id="126957"/>
    <lineage>
        <taxon>Eukaryota</taxon>
        <taxon>Metazoa</taxon>
        <taxon>Ecdysozoa</taxon>
        <taxon>Arthropoda</taxon>
        <taxon>Myriapoda</taxon>
        <taxon>Chilopoda</taxon>
        <taxon>Pleurostigmophora</taxon>
        <taxon>Geophilomorpha</taxon>
        <taxon>Linotaeniidae</taxon>
        <taxon>Strigamia</taxon>
    </lineage>
</organism>
<sequence length="206" mass="24004">MAWMMAKVAASVGDVLGMNKDNEHGSGSGSSGHGPTVQAMGQTGEMPLSMEDIPWAKKFMKKPPPEPEFRLETAPFDPRFPNTNQTKYCYQSYLDYHRCRKVKGEDYKPCEYFFKVYKSMCPNAWKTVQEAEFKLETAPFDPRFPNMNQTKYCYQSYIDYHRCRKIKGESYKPCEYFFKVYNSICPFAWVEKWDDQLSNGNFPGKI</sequence>
<dbReference type="GO" id="GO:0005739">
    <property type="term" value="C:mitochondrion"/>
    <property type="evidence" value="ECO:0007669"/>
    <property type="project" value="UniProtKB-SubCell"/>
</dbReference>
<proteinExistence type="predicted"/>
<dbReference type="InterPro" id="IPR048280">
    <property type="entry name" value="COX6B-like"/>
</dbReference>
<evidence type="ECO:0000256" key="2">
    <source>
        <dbReference type="ARBA" id="ARBA00023128"/>
    </source>
</evidence>
<dbReference type="PROSITE" id="PS51808">
    <property type="entry name" value="CHCH"/>
    <property type="match status" value="2"/>
</dbReference>
<dbReference type="eggNOG" id="KOG3057">
    <property type="taxonomic scope" value="Eukaryota"/>
</dbReference>